<gene>
    <name evidence="3" type="ORF">HA331_08135</name>
</gene>
<dbReference type="AlphaFoldDB" id="A0A832T543"/>
<dbReference type="GO" id="GO:0005525">
    <property type="term" value="F:GTP binding"/>
    <property type="evidence" value="ECO:0007669"/>
    <property type="project" value="UniProtKB-KW"/>
</dbReference>
<dbReference type="EMBL" id="DUJN01000007">
    <property type="protein sequence ID" value="HII61691.1"/>
    <property type="molecule type" value="Genomic_DNA"/>
</dbReference>
<evidence type="ECO:0000313" key="4">
    <source>
        <dbReference type="Proteomes" id="UP000617544"/>
    </source>
</evidence>
<name>A0A832T543_PYRHR</name>
<evidence type="ECO:0000256" key="2">
    <source>
        <dbReference type="ARBA" id="ARBA00023134"/>
    </source>
</evidence>
<dbReference type="InterPro" id="IPR008280">
    <property type="entry name" value="Tub_FtsZ_C"/>
</dbReference>
<keyword evidence="2" id="KW-0342">GTP-binding</keyword>
<organism evidence="3 4">
    <name type="scientific">Pyrococcus horikoshii</name>
    <dbReference type="NCBI Taxonomy" id="53953"/>
    <lineage>
        <taxon>Archaea</taxon>
        <taxon>Methanobacteriati</taxon>
        <taxon>Methanobacteriota</taxon>
        <taxon>Thermococci</taxon>
        <taxon>Thermococcales</taxon>
        <taxon>Thermococcaceae</taxon>
        <taxon>Pyrococcus</taxon>
    </lineage>
</organism>
<reference evidence="3" key="1">
    <citation type="journal article" date="2020" name="bioRxiv">
        <title>A rank-normalized archaeal taxonomy based on genome phylogeny resolves widespread incomplete and uneven classifications.</title>
        <authorList>
            <person name="Rinke C."/>
            <person name="Chuvochina M."/>
            <person name="Mussig A.J."/>
            <person name="Chaumeil P.-A."/>
            <person name="Waite D.W."/>
            <person name="Whitman W.B."/>
            <person name="Parks D.H."/>
            <person name="Hugenholtz P."/>
        </authorList>
    </citation>
    <scope>NUCLEOTIDE SEQUENCE</scope>
    <source>
        <strain evidence="3">UBA8834</strain>
    </source>
</reference>
<dbReference type="Gene3D" id="3.40.50.1440">
    <property type="entry name" value="Tubulin/FtsZ, GTPase domain"/>
    <property type="match status" value="1"/>
</dbReference>
<keyword evidence="1" id="KW-0547">Nucleotide-binding</keyword>
<dbReference type="InterPro" id="IPR036525">
    <property type="entry name" value="Tubulin/FtsZ_GTPase_sf"/>
</dbReference>
<dbReference type="SUPFAM" id="SSF55307">
    <property type="entry name" value="Tubulin C-terminal domain-like"/>
    <property type="match status" value="1"/>
</dbReference>
<sequence>MAFSIRYGKRIYINPTGYLFLKNEFLEKLEDILWGIQQNSTLWLIFENKGINVDIVNEIIERAPNDVVRFAYVISPGKELVLEEKPQWAEDFETVFYDSLWEFLKGKEKKPIWKAYDEAALAIGNMFTKLYEYLNSQMLVNVDFADFIQITKGGNVGILRLLNNVNFEWHWGVWERGLINILANKSVPLESVTKILARFQEILKEKDIIWGVKMDESIENLEILALLVKKW</sequence>
<evidence type="ECO:0000313" key="3">
    <source>
        <dbReference type="EMBL" id="HII61691.1"/>
    </source>
</evidence>
<comment type="caution">
    <text evidence="3">The sequence shown here is derived from an EMBL/GenBank/DDBJ whole genome shotgun (WGS) entry which is preliminary data.</text>
</comment>
<accession>A0A832T543</accession>
<proteinExistence type="predicted"/>
<dbReference type="Proteomes" id="UP000617544">
    <property type="component" value="Unassembled WGS sequence"/>
</dbReference>
<evidence type="ECO:0000256" key="1">
    <source>
        <dbReference type="ARBA" id="ARBA00022741"/>
    </source>
</evidence>
<protein>
    <submittedName>
        <fullName evidence="3">Uncharacterized protein</fullName>
    </submittedName>
</protein>